<evidence type="ECO:0000313" key="13">
    <source>
        <dbReference type="EMBL" id="KEO93238.1"/>
    </source>
</evidence>
<dbReference type="GO" id="GO:0046872">
    <property type="term" value="F:metal ion binding"/>
    <property type="evidence" value="ECO:0007669"/>
    <property type="project" value="UniProtKB-KW"/>
</dbReference>
<dbReference type="PATRIC" id="fig|39960.10.peg.2637"/>
<keyword evidence="7 9" id="KW-0456">Lyase</keyword>
<dbReference type="InterPro" id="IPR004786">
    <property type="entry name" value="6-phosphgluc_deHydtase"/>
</dbReference>
<gene>
    <name evidence="9" type="primary">edd</name>
    <name evidence="13" type="ORF">EH32_10970</name>
</gene>
<comment type="similarity">
    <text evidence="1 9">Belongs to the IlvD/Edd family.</text>
</comment>
<dbReference type="InterPro" id="IPR037237">
    <property type="entry name" value="IlvD/EDD_N"/>
</dbReference>
<comment type="function">
    <text evidence="9">Catalyzes the dehydration of 6-phospho-D-gluconate to 2-dehydro-3-deoxy-6-phospho-D-gluconate.</text>
</comment>
<dbReference type="GO" id="GO:0019521">
    <property type="term" value="P:D-gluconate metabolic process"/>
    <property type="evidence" value="ECO:0007669"/>
    <property type="project" value="UniProtKB-KW"/>
</dbReference>
<dbReference type="SUPFAM" id="SSF52016">
    <property type="entry name" value="LeuD/IlvD-like"/>
    <property type="match status" value="1"/>
</dbReference>
<dbReference type="PROSITE" id="PS00887">
    <property type="entry name" value="ILVD_EDD_2"/>
    <property type="match status" value="1"/>
</dbReference>
<comment type="catalytic activity">
    <reaction evidence="9">
        <text>6-phospho-D-gluconate = 2-dehydro-3-deoxy-6-phospho-D-gluconate + H2O</text>
        <dbReference type="Rhea" id="RHEA:17277"/>
        <dbReference type="ChEBI" id="CHEBI:15377"/>
        <dbReference type="ChEBI" id="CHEBI:57569"/>
        <dbReference type="ChEBI" id="CHEBI:58759"/>
        <dbReference type="EC" id="4.2.1.12"/>
    </reaction>
</comment>
<keyword evidence="14" id="KW-1185">Reference proteome</keyword>
<protein>
    <recommendedName>
        <fullName evidence="9 10">Phosphogluconate dehydratase</fullName>
        <ecNumber evidence="9 10">4.2.1.12</ecNumber>
    </recommendedName>
</protein>
<dbReference type="InterPro" id="IPR042096">
    <property type="entry name" value="Dihydro-acid_dehy_C"/>
</dbReference>
<evidence type="ECO:0000256" key="1">
    <source>
        <dbReference type="ARBA" id="ARBA00006486"/>
    </source>
</evidence>
<dbReference type="AlphaFoldDB" id="A0A074MN28"/>
<dbReference type="Gene3D" id="3.50.30.80">
    <property type="entry name" value="IlvD/EDD C-terminal domain-like"/>
    <property type="match status" value="1"/>
</dbReference>
<dbReference type="Pfam" id="PF00920">
    <property type="entry name" value="ILVD_EDD_N"/>
    <property type="match status" value="1"/>
</dbReference>
<evidence type="ECO:0000259" key="12">
    <source>
        <dbReference type="Pfam" id="PF24877"/>
    </source>
</evidence>
<name>A0A074MN28_9SPHN</name>
<dbReference type="EMBL" id="JMIX01000006">
    <property type="protein sequence ID" value="KEO93238.1"/>
    <property type="molecule type" value="Genomic_DNA"/>
</dbReference>
<proteinExistence type="inferred from homology"/>
<dbReference type="PROSITE" id="PS00886">
    <property type="entry name" value="ILVD_EDD_1"/>
    <property type="match status" value="1"/>
</dbReference>
<dbReference type="EC" id="4.2.1.12" evidence="9 10"/>
<dbReference type="Proteomes" id="UP000027866">
    <property type="component" value="Unassembled WGS sequence"/>
</dbReference>
<evidence type="ECO:0000256" key="7">
    <source>
        <dbReference type="ARBA" id="ARBA00023239"/>
    </source>
</evidence>
<reference evidence="13 14" key="1">
    <citation type="submission" date="2014-04" db="EMBL/GenBank/DDBJ databases">
        <title>A comprehensive comparison of genomes of Erythrobacter spp. Strains.</title>
        <authorList>
            <person name="Zheng Q."/>
        </authorList>
    </citation>
    <scope>NUCLEOTIDE SEQUENCE [LARGE SCALE GENOMIC DNA]</scope>
    <source>
        <strain evidence="13 14">DSM 8509</strain>
    </source>
</reference>
<evidence type="ECO:0000256" key="3">
    <source>
        <dbReference type="ARBA" id="ARBA00022723"/>
    </source>
</evidence>
<evidence type="ECO:0000256" key="5">
    <source>
        <dbReference type="ARBA" id="ARBA00023014"/>
    </source>
</evidence>
<evidence type="ECO:0000313" key="14">
    <source>
        <dbReference type="Proteomes" id="UP000027866"/>
    </source>
</evidence>
<dbReference type="GO" id="GO:0004456">
    <property type="term" value="F:phosphogluconate dehydratase activity"/>
    <property type="evidence" value="ECO:0007669"/>
    <property type="project" value="UniProtKB-UniRule"/>
</dbReference>
<evidence type="ECO:0000256" key="4">
    <source>
        <dbReference type="ARBA" id="ARBA00023004"/>
    </source>
</evidence>
<dbReference type="InterPro" id="IPR056740">
    <property type="entry name" value="ILV_EDD_C"/>
</dbReference>
<evidence type="ECO:0000256" key="9">
    <source>
        <dbReference type="HAMAP-Rule" id="MF_02094"/>
    </source>
</evidence>
<accession>A0A074MN28</accession>
<keyword evidence="4 9" id="KW-0408">Iron</keyword>
<keyword evidence="6 9" id="KW-0311">Gluconate utilization</keyword>
<keyword evidence="5 9" id="KW-0411">Iron-sulfur</keyword>
<dbReference type="OrthoDB" id="9807077at2"/>
<dbReference type="PANTHER" id="PTHR43661:SF1">
    <property type="entry name" value="PHOSPHOGLUCONATE DEHYDRATASE"/>
    <property type="match status" value="1"/>
</dbReference>
<dbReference type="KEGG" id="elq:Ga0102493_11381"/>
<dbReference type="GO" id="GO:0005829">
    <property type="term" value="C:cytosol"/>
    <property type="evidence" value="ECO:0007669"/>
    <property type="project" value="TreeGrafter"/>
</dbReference>
<keyword evidence="8 9" id="KW-0119">Carbohydrate metabolism</keyword>
<evidence type="ECO:0000256" key="10">
    <source>
        <dbReference type="NCBIfam" id="TIGR01196"/>
    </source>
</evidence>
<keyword evidence="2 9" id="KW-0004">4Fe-4S</keyword>
<feature type="binding site" evidence="9">
    <location>
        <position position="223"/>
    </location>
    <ligand>
        <name>[4Fe-4S] cluster</name>
        <dbReference type="ChEBI" id="CHEBI:49883"/>
    </ligand>
</feature>
<sequence>MSKLDDTIHRVTQRVIANSKDSRSAYLDLMRREADRRPEHKDIACSNLAHAFAGAMEDQEAMKNRRGPNIGVVTAYNDMLSAHAPYYRYPERLKLHAREVGATAQVAGGTPAMCDGVTQGEDGMELSLFSRDTIALATGVALSHQMFDGVACLGICDKIVPGLMIGALRFGHLPTVFVPGGPMPSGISNAQKQETRQKYASGEIGRDELLESELGSYHSPGTCTFYGTANSNQMMMEMMGLHIPGAAFVQPGTKLRQAFDRAAIHRLAALSGTTQRTLAQVVDEKAIVNAVIGLLATGGSTNHAIHIPAMARAAGIRIDWNDMAELSRVVPLVARVYPNGSGDVNQFHAAGGMAYVVGELLDAGLAHADILTVWDEGFAAYAKEPVLEDGALGWAAVETSRDETMLRPVSDPFQSDGGMRLLTGNLGRACFKSSAVERERWTTKAPARVFEDQSDVLAAFKAGELNRDVVVVVRFQGPRANGMPELHALTPSLAVLQSRGYRVALVTDGRMSGASGKVPAAIHLTPEAKGGGPLARVRDGDVIKVCAETGELSVDADLEAREPAPDREAEWGVGRELFRMMQAHADGAEQGASAMLASAGL</sequence>
<comment type="pathway">
    <text evidence="9">Carbohydrate metabolism; Entner-Doudoroff pathway.</text>
</comment>
<dbReference type="HAMAP" id="MF_02094">
    <property type="entry name" value="Edd"/>
    <property type="match status" value="1"/>
</dbReference>
<comment type="caution">
    <text evidence="13">The sequence shown here is derived from an EMBL/GenBank/DDBJ whole genome shotgun (WGS) entry which is preliminary data.</text>
</comment>
<dbReference type="GO" id="GO:0009255">
    <property type="term" value="P:Entner-Doudoroff pathway through 6-phosphogluconate"/>
    <property type="evidence" value="ECO:0007669"/>
    <property type="project" value="UniProtKB-UniRule"/>
</dbReference>
<keyword evidence="3 9" id="KW-0479">Metal-binding</keyword>
<dbReference type="NCBIfam" id="TIGR01196">
    <property type="entry name" value="edd"/>
    <property type="match status" value="1"/>
</dbReference>
<feature type="domain" description="Dihydroxy-acid/6-phosphogluconate dehydratase N-terminal" evidence="11">
    <location>
        <begin position="68"/>
        <end position="377"/>
    </location>
</feature>
<dbReference type="RefSeq" id="WP_034903158.1">
    <property type="nucleotide sequence ID" value="NZ_CP017057.1"/>
</dbReference>
<feature type="binding site" evidence="9">
    <location>
        <position position="156"/>
    </location>
    <ligand>
        <name>[4Fe-4S] cluster</name>
        <dbReference type="ChEBI" id="CHEBI:49883"/>
    </ligand>
</feature>
<feature type="domain" description="Dihydroxy-acid/6-phosphogluconate dehydratase C-terminal" evidence="12">
    <location>
        <begin position="405"/>
        <end position="592"/>
    </location>
</feature>
<dbReference type="Pfam" id="PF24877">
    <property type="entry name" value="ILV_EDD_C"/>
    <property type="match status" value="1"/>
</dbReference>
<dbReference type="PANTHER" id="PTHR43661">
    <property type="entry name" value="D-XYLONATE DEHYDRATASE"/>
    <property type="match status" value="1"/>
</dbReference>
<comment type="cofactor">
    <cofactor evidence="9">
        <name>[4Fe-4S] cluster</name>
        <dbReference type="ChEBI" id="CHEBI:49883"/>
    </cofactor>
    <text evidence="9">Binds 1 [4Fe-4S] cluster.</text>
</comment>
<evidence type="ECO:0000256" key="2">
    <source>
        <dbReference type="ARBA" id="ARBA00022485"/>
    </source>
</evidence>
<dbReference type="UniPathway" id="UPA00226"/>
<evidence type="ECO:0000256" key="6">
    <source>
        <dbReference type="ARBA" id="ARBA00023064"/>
    </source>
</evidence>
<dbReference type="InterPro" id="IPR020558">
    <property type="entry name" value="DiOHA_6PGluconate_deHydtase_CS"/>
</dbReference>
<evidence type="ECO:0000259" key="11">
    <source>
        <dbReference type="Pfam" id="PF00920"/>
    </source>
</evidence>
<dbReference type="InterPro" id="IPR000581">
    <property type="entry name" value="ILV_EDD_N"/>
</dbReference>
<dbReference type="GO" id="GO:0051539">
    <property type="term" value="F:4 iron, 4 sulfur cluster binding"/>
    <property type="evidence" value="ECO:0007669"/>
    <property type="project" value="UniProtKB-UniRule"/>
</dbReference>
<evidence type="ECO:0000256" key="8">
    <source>
        <dbReference type="ARBA" id="ARBA00023277"/>
    </source>
</evidence>
<organism evidence="13 14">
    <name type="scientific">Erythrobacter litoralis</name>
    <dbReference type="NCBI Taxonomy" id="39960"/>
    <lineage>
        <taxon>Bacteria</taxon>
        <taxon>Pseudomonadati</taxon>
        <taxon>Pseudomonadota</taxon>
        <taxon>Alphaproteobacteria</taxon>
        <taxon>Sphingomonadales</taxon>
        <taxon>Erythrobacteraceae</taxon>
        <taxon>Erythrobacter/Porphyrobacter group</taxon>
        <taxon>Erythrobacter</taxon>
    </lineage>
</organism>
<dbReference type="SUPFAM" id="SSF143975">
    <property type="entry name" value="IlvD/EDD N-terminal domain-like"/>
    <property type="match status" value="1"/>
</dbReference>